<dbReference type="HOGENOM" id="CLU_148014_0_0_7"/>
<name>Q3A160_SYNC1</name>
<dbReference type="EMBL" id="CP000142">
    <property type="protein sequence ID" value="ABA89897.1"/>
    <property type="molecule type" value="Genomic_DNA"/>
</dbReference>
<dbReference type="STRING" id="338963.Pcar_2661"/>
<dbReference type="OrthoDB" id="9815328at2"/>
<protein>
    <submittedName>
        <fullName evidence="1">Lipoprotein, putative</fullName>
    </submittedName>
</protein>
<dbReference type="KEGG" id="pca:Pcar_2661"/>
<gene>
    <name evidence="1" type="ordered locus">Pcar_2661</name>
</gene>
<proteinExistence type="predicted"/>
<dbReference type="RefSeq" id="WP_011342440.1">
    <property type="nucleotide sequence ID" value="NC_007498.2"/>
</dbReference>
<evidence type="ECO:0000313" key="2">
    <source>
        <dbReference type="Proteomes" id="UP000002534"/>
    </source>
</evidence>
<keyword evidence="1" id="KW-0449">Lipoprotein</keyword>
<keyword evidence="2" id="KW-1185">Reference proteome</keyword>
<reference evidence="1 2" key="2">
    <citation type="journal article" date="2012" name="BMC Genomics">
        <title>The genome of Pelobacter carbinolicus reveals surprising metabolic capabilities and physiological features.</title>
        <authorList>
            <person name="Aklujkar M."/>
            <person name="Haveman S.A."/>
            <person name="Didonato R.Jr."/>
            <person name="Chertkov O."/>
            <person name="Han C.S."/>
            <person name="Land M.L."/>
            <person name="Brown P."/>
            <person name="Lovley D.R."/>
        </authorList>
    </citation>
    <scope>NUCLEOTIDE SEQUENCE [LARGE SCALE GENOMIC DNA]</scope>
    <source>
        <strain evidence="2">DSM 2380 / NBRC 103641 / GraBd1</strain>
    </source>
</reference>
<dbReference type="PROSITE" id="PS51257">
    <property type="entry name" value="PROKAR_LIPOPROTEIN"/>
    <property type="match status" value="1"/>
</dbReference>
<reference evidence="2" key="1">
    <citation type="submission" date="2005-10" db="EMBL/GenBank/DDBJ databases">
        <title>Complete sequence of Pelobacter carbinolicus DSM 2380.</title>
        <authorList>
            <person name="Copeland A."/>
            <person name="Lucas S."/>
            <person name="Lapidus A."/>
            <person name="Barry K."/>
            <person name="Detter J.C."/>
            <person name="Glavina T."/>
            <person name="Hammon N."/>
            <person name="Israni S."/>
            <person name="Pitluck S."/>
            <person name="Chertkov O."/>
            <person name="Schmutz J."/>
            <person name="Larimer F."/>
            <person name="Land M."/>
            <person name="Kyrpides N."/>
            <person name="Ivanova N."/>
            <person name="Richardson P."/>
        </authorList>
    </citation>
    <scope>NUCLEOTIDE SEQUENCE [LARGE SCALE GENOMIC DNA]</scope>
    <source>
        <strain evidence="2">DSM 2380 / NBRC 103641 / GraBd1</strain>
    </source>
</reference>
<dbReference type="Proteomes" id="UP000002534">
    <property type="component" value="Chromosome"/>
</dbReference>
<dbReference type="AlphaFoldDB" id="Q3A160"/>
<sequence length="146" mass="16431">MKKGLLLLVAVCFLSAGLIGCTSKYLVNFTDQYYSLSGKTGPSLATIDRVIKEVGARRHWVMETVSPGHIVGLLRIRHHVASVDIHFDRKKFSIKYRSSENLNYNASNNTIHGRYNTWVTYLRNDIQSNVPLYFNASANQPGTVGR</sequence>
<dbReference type="eggNOG" id="ENOG50330UM">
    <property type="taxonomic scope" value="Bacteria"/>
</dbReference>
<organism evidence="1 2">
    <name type="scientific">Syntrophotalea carbinolica (strain DSM 2380 / NBRC 103641 / GraBd1)</name>
    <name type="common">Pelobacter carbinolicus</name>
    <dbReference type="NCBI Taxonomy" id="338963"/>
    <lineage>
        <taxon>Bacteria</taxon>
        <taxon>Pseudomonadati</taxon>
        <taxon>Thermodesulfobacteriota</taxon>
        <taxon>Desulfuromonadia</taxon>
        <taxon>Desulfuromonadales</taxon>
        <taxon>Syntrophotaleaceae</taxon>
        <taxon>Syntrophotalea</taxon>
    </lineage>
</organism>
<accession>Q3A160</accession>
<evidence type="ECO:0000313" key="1">
    <source>
        <dbReference type="EMBL" id="ABA89897.1"/>
    </source>
</evidence>